<accession>A0A6G1JEL1</accession>
<sequence>MGETFSVGTAPKTHQKINGVKRVAQYVQARRVLPQNSANPGNHTMGDSLERYLEIKVHQAALEKAYSEIVVVGAYNRYSDDSIPFDGEKRDKPFNWERPTARVEGNTLYIECFPGYDHVEHYAEIIACYLQIREQKGDNLTPSSRVFFIPASCSDTKTALEATNLPLFPGHGVDTVILGLVWHLPRLTGSEEWSGSGPWQWIMRSFGDRKVAFLGFRPAFWGDISGEVVHYLASHFNVKEAIYLGKLGVLKGGVNPNSWLATGGESLVHGRMVQWDNVLAPSVERLAADTAMVGTHVTLGSVLHETKDWHAKLVDTIDFVDPEIGMMAQAAVRSRIRYGYLHMITDNLGQKYDEDLSNERIESVLRRRARLHQVVQDVIEDHLSRPCW</sequence>
<organism evidence="1 2">
    <name type="scientific">Lentithecium fluviatile CBS 122367</name>
    <dbReference type="NCBI Taxonomy" id="1168545"/>
    <lineage>
        <taxon>Eukaryota</taxon>
        <taxon>Fungi</taxon>
        <taxon>Dikarya</taxon>
        <taxon>Ascomycota</taxon>
        <taxon>Pezizomycotina</taxon>
        <taxon>Dothideomycetes</taxon>
        <taxon>Pleosporomycetidae</taxon>
        <taxon>Pleosporales</taxon>
        <taxon>Massarineae</taxon>
        <taxon>Lentitheciaceae</taxon>
        <taxon>Lentithecium</taxon>
    </lineage>
</organism>
<dbReference type="AlphaFoldDB" id="A0A6G1JEL1"/>
<reference evidence="1" key="1">
    <citation type="journal article" date="2020" name="Stud. Mycol.">
        <title>101 Dothideomycetes genomes: a test case for predicting lifestyles and emergence of pathogens.</title>
        <authorList>
            <person name="Haridas S."/>
            <person name="Albert R."/>
            <person name="Binder M."/>
            <person name="Bloem J."/>
            <person name="Labutti K."/>
            <person name="Salamov A."/>
            <person name="Andreopoulos B."/>
            <person name="Baker S."/>
            <person name="Barry K."/>
            <person name="Bills G."/>
            <person name="Bluhm B."/>
            <person name="Cannon C."/>
            <person name="Castanera R."/>
            <person name="Culley D."/>
            <person name="Daum C."/>
            <person name="Ezra D."/>
            <person name="Gonzalez J."/>
            <person name="Henrissat B."/>
            <person name="Kuo A."/>
            <person name="Liang C."/>
            <person name="Lipzen A."/>
            <person name="Lutzoni F."/>
            <person name="Magnuson J."/>
            <person name="Mondo S."/>
            <person name="Nolan M."/>
            <person name="Ohm R."/>
            <person name="Pangilinan J."/>
            <person name="Park H.-J."/>
            <person name="Ramirez L."/>
            <person name="Alfaro M."/>
            <person name="Sun H."/>
            <person name="Tritt A."/>
            <person name="Yoshinaga Y."/>
            <person name="Zwiers L.-H."/>
            <person name="Turgeon B."/>
            <person name="Goodwin S."/>
            <person name="Spatafora J."/>
            <person name="Crous P."/>
            <person name="Grigoriev I."/>
        </authorList>
    </citation>
    <scope>NUCLEOTIDE SEQUENCE</scope>
    <source>
        <strain evidence="1">CBS 122367</strain>
    </source>
</reference>
<dbReference type="OrthoDB" id="3503419at2759"/>
<dbReference type="SUPFAM" id="SSF53167">
    <property type="entry name" value="Purine and uridine phosphorylases"/>
    <property type="match status" value="1"/>
</dbReference>
<evidence type="ECO:0000313" key="1">
    <source>
        <dbReference type="EMBL" id="KAF2689004.1"/>
    </source>
</evidence>
<dbReference type="GO" id="GO:0009116">
    <property type="term" value="P:nucleoside metabolic process"/>
    <property type="evidence" value="ECO:0007669"/>
    <property type="project" value="InterPro"/>
</dbReference>
<dbReference type="GO" id="GO:0003824">
    <property type="term" value="F:catalytic activity"/>
    <property type="evidence" value="ECO:0007669"/>
    <property type="project" value="InterPro"/>
</dbReference>
<keyword evidence="2" id="KW-1185">Reference proteome</keyword>
<proteinExistence type="predicted"/>
<name>A0A6G1JEL1_9PLEO</name>
<evidence type="ECO:0000313" key="2">
    <source>
        <dbReference type="Proteomes" id="UP000799291"/>
    </source>
</evidence>
<gene>
    <name evidence="1" type="ORF">K458DRAFT_357430</name>
</gene>
<dbReference type="InterPro" id="IPR035994">
    <property type="entry name" value="Nucleoside_phosphorylase_sf"/>
</dbReference>
<dbReference type="EMBL" id="MU005572">
    <property type="protein sequence ID" value="KAF2689004.1"/>
    <property type="molecule type" value="Genomic_DNA"/>
</dbReference>
<dbReference type="Proteomes" id="UP000799291">
    <property type="component" value="Unassembled WGS sequence"/>
</dbReference>
<protein>
    <submittedName>
        <fullName evidence="1">Uncharacterized protein</fullName>
    </submittedName>
</protein>